<dbReference type="PANTHER" id="PTHR35099:SF2">
    <property type="entry name" value="OS02G0182700 PROTEIN"/>
    <property type="match status" value="1"/>
</dbReference>
<reference evidence="2" key="1">
    <citation type="journal article" date="1997" name="Nucleic Acids Res.">
        <title>tRNAscan-SE: a program for improved detection of transfer RNA genes in genomic sequence.</title>
        <authorList>
            <person name="Lowe T.M."/>
            <person name="Eddy S.R."/>
        </authorList>
    </citation>
    <scope>NUCLEOTIDE SEQUENCE [LARGE SCALE GENOMIC DNA]</scope>
    <source>
        <strain evidence="2">r\B97-61/B2</strain>
    </source>
</reference>
<organism evidence="2 3">
    <name type="scientific">Theobroma cacao</name>
    <name type="common">Cacao</name>
    <name type="synonym">Cocoa</name>
    <dbReference type="NCBI Taxonomy" id="3641"/>
    <lineage>
        <taxon>Eukaryota</taxon>
        <taxon>Viridiplantae</taxon>
        <taxon>Streptophyta</taxon>
        <taxon>Embryophyta</taxon>
        <taxon>Tracheophyta</taxon>
        <taxon>Spermatophyta</taxon>
        <taxon>Magnoliopsida</taxon>
        <taxon>eudicotyledons</taxon>
        <taxon>Gunneridae</taxon>
        <taxon>Pentapetalae</taxon>
        <taxon>rosids</taxon>
        <taxon>malvids</taxon>
        <taxon>Malvales</taxon>
        <taxon>Malvaceae</taxon>
        <taxon>Byttnerioideae</taxon>
        <taxon>Theobroma</taxon>
    </lineage>
</organism>
<dbReference type="AlphaFoldDB" id="A0AB32UNC7"/>
<dbReference type="Proteomes" id="UP000694886">
    <property type="component" value="Chromosome 9"/>
</dbReference>
<feature type="region of interest" description="Disordered" evidence="1">
    <location>
        <begin position="53"/>
        <end position="137"/>
    </location>
</feature>
<gene>
    <name evidence="3" type="primary">LOC18587738</name>
</gene>
<evidence type="ECO:0000313" key="3">
    <source>
        <dbReference type="RefSeq" id="XP_007011765.2"/>
    </source>
</evidence>
<dbReference type="GeneID" id="18587738"/>
<reference evidence="3" key="2">
    <citation type="submission" date="2025-08" db="UniProtKB">
        <authorList>
            <consortium name="RefSeq"/>
        </authorList>
    </citation>
    <scope>IDENTIFICATION</scope>
</reference>
<dbReference type="KEGG" id="tcc:18587738"/>
<evidence type="ECO:0000256" key="1">
    <source>
        <dbReference type="SAM" id="MobiDB-lite"/>
    </source>
</evidence>
<accession>A0AB32UNC7</accession>
<protein>
    <submittedName>
        <fullName evidence="3">Uncharacterized protein LOC18587738</fullName>
    </submittedName>
</protein>
<evidence type="ECO:0000313" key="2">
    <source>
        <dbReference type="Proteomes" id="UP000694886"/>
    </source>
</evidence>
<feature type="compositionally biased region" description="Low complexity" evidence="1">
    <location>
        <begin position="119"/>
        <end position="130"/>
    </location>
</feature>
<name>A0AB32UNC7_THECC</name>
<dbReference type="Gramene" id="Tc09v2_t001690.1">
    <property type="protein sequence ID" value="Tc09v2_p001690.1"/>
    <property type="gene ID" value="Tc09v2_g001690"/>
</dbReference>
<dbReference type="RefSeq" id="XP_007011765.2">
    <property type="nucleotide sequence ID" value="XM_007011703.2"/>
</dbReference>
<proteinExistence type="predicted"/>
<dbReference type="PANTHER" id="PTHR35099">
    <property type="entry name" value="OS02G0182700 PROTEIN"/>
    <property type="match status" value="1"/>
</dbReference>
<sequence>MMMTMVKDEWVRAAMTDDNVVVELLVRLKQAQAVPSAPKSAVAALRWGMRQPRSKSMSIRCDAKKDGDFNVGTRGSPTTPLSWSGGGGAASPSTAGGFEETSRHALRSPPAAPSRSKGTAAANETTSTSTKRTRRKKTFAELKEEETLLLKERVYLKKEIASMRATCKEQRVRNENLKRIKLDLNFHTAKNSSLIVDEPEEKVPCSKFCQRVPSSLDYIPTTTLPSHSLDDRKPLLDSCDAGKADSSGDSYFLLPDLNMMPAEDDSGTEMLYGTS</sequence>
<feature type="compositionally biased region" description="Polar residues" evidence="1">
    <location>
        <begin position="73"/>
        <end position="82"/>
    </location>
</feature>